<keyword evidence="3" id="KW-1185">Reference proteome</keyword>
<dbReference type="InterPro" id="IPR045034">
    <property type="entry name" value="O-acyltransferase_WSD1-like"/>
</dbReference>
<dbReference type="GO" id="GO:0005886">
    <property type="term" value="C:plasma membrane"/>
    <property type="evidence" value="ECO:0007669"/>
    <property type="project" value="TreeGrafter"/>
</dbReference>
<feature type="region of interest" description="Disordered" evidence="1">
    <location>
        <begin position="1"/>
        <end position="20"/>
    </location>
</feature>
<evidence type="ECO:0000313" key="3">
    <source>
        <dbReference type="Proteomes" id="UP001457282"/>
    </source>
</evidence>
<dbReference type="EMBL" id="JBEDUW010000002">
    <property type="protein sequence ID" value="KAK9942054.1"/>
    <property type="molecule type" value="Genomic_DNA"/>
</dbReference>
<evidence type="ECO:0000313" key="2">
    <source>
        <dbReference type="EMBL" id="KAK9942054.1"/>
    </source>
</evidence>
<accession>A0AAW1XZH9</accession>
<dbReference type="GO" id="GO:0008374">
    <property type="term" value="F:O-acyltransferase activity"/>
    <property type="evidence" value="ECO:0007669"/>
    <property type="project" value="InterPro"/>
</dbReference>
<dbReference type="PANTHER" id="PTHR31650:SF41">
    <property type="entry name" value="O-ACYLTRANSFERASE WSD1-LIKE ISOFORM X1"/>
    <property type="match status" value="1"/>
</dbReference>
<feature type="region of interest" description="Disordered" evidence="1">
    <location>
        <begin position="31"/>
        <end position="51"/>
    </location>
</feature>
<proteinExistence type="predicted"/>
<dbReference type="GO" id="GO:0019432">
    <property type="term" value="P:triglyceride biosynthetic process"/>
    <property type="evidence" value="ECO:0007669"/>
    <property type="project" value="TreeGrafter"/>
</dbReference>
<organism evidence="2 3">
    <name type="scientific">Rubus argutus</name>
    <name type="common">Southern blackberry</name>
    <dbReference type="NCBI Taxonomy" id="59490"/>
    <lineage>
        <taxon>Eukaryota</taxon>
        <taxon>Viridiplantae</taxon>
        <taxon>Streptophyta</taxon>
        <taxon>Embryophyta</taxon>
        <taxon>Tracheophyta</taxon>
        <taxon>Spermatophyta</taxon>
        <taxon>Magnoliopsida</taxon>
        <taxon>eudicotyledons</taxon>
        <taxon>Gunneridae</taxon>
        <taxon>Pentapetalae</taxon>
        <taxon>rosids</taxon>
        <taxon>fabids</taxon>
        <taxon>Rosales</taxon>
        <taxon>Rosaceae</taxon>
        <taxon>Rosoideae</taxon>
        <taxon>Rosoideae incertae sedis</taxon>
        <taxon>Rubus</taxon>
    </lineage>
</organism>
<dbReference type="Proteomes" id="UP001457282">
    <property type="component" value="Unassembled WGS sequence"/>
</dbReference>
<gene>
    <name evidence="2" type="ORF">M0R45_007743</name>
</gene>
<dbReference type="AlphaFoldDB" id="A0AAW1XZH9"/>
<evidence type="ECO:0000256" key="1">
    <source>
        <dbReference type="SAM" id="MobiDB-lite"/>
    </source>
</evidence>
<reference evidence="2 3" key="1">
    <citation type="journal article" date="2023" name="G3 (Bethesda)">
        <title>A chromosome-length genome assembly and annotation of blackberry (Rubus argutus, cv. 'Hillquist').</title>
        <authorList>
            <person name="Bruna T."/>
            <person name="Aryal R."/>
            <person name="Dudchenko O."/>
            <person name="Sargent D.J."/>
            <person name="Mead D."/>
            <person name="Buti M."/>
            <person name="Cavallini A."/>
            <person name="Hytonen T."/>
            <person name="Andres J."/>
            <person name="Pham M."/>
            <person name="Weisz D."/>
            <person name="Mascagni F."/>
            <person name="Usai G."/>
            <person name="Natali L."/>
            <person name="Bassil N."/>
            <person name="Fernandez G.E."/>
            <person name="Lomsadze A."/>
            <person name="Armour M."/>
            <person name="Olukolu B."/>
            <person name="Poorten T."/>
            <person name="Britton C."/>
            <person name="Davik J."/>
            <person name="Ashrafi H."/>
            <person name="Aiden E.L."/>
            <person name="Borodovsky M."/>
            <person name="Worthington M."/>
        </authorList>
    </citation>
    <scope>NUCLEOTIDE SEQUENCE [LARGE SCALE GENOMIC DNA]</scope>
    <source>
        <strain evidence="2">PI 553951</strain>
    </source>
</reference>
<comment type="caution">
    <text evidence="2">The sequence shown here is derived from an EMBL/GenBank/DDBJ whole genome shotgun (WGS) entry which is preliminary data.</text>
</comment>
<dbReference type="PANTHER" id="PTHR31650">
    <property type="entry name" value="O-ACYLTRANSFERASE (WSD1-LIKE) FAMILY PROTEIN"/>
    <property type="match status" value="1"/>
</dbReference>
<protein>
    <submittedName>
        <fullName evidence="2">Uncharacterized protein</fullName>
    </submittedName>
</protein>
<sequence length="118" mass="13052">MGSSAATDSDEPLTPAGRLFLQPQMNQVITASSASKTPSTSTPSNPRSNLSLMLTHPRFSSLMVRDSNGRERWHKTPHIDLDRHVIVLHDPVSAAAVDDEAAVNDWLGRLRHRLRPLH</sequence>
<name>A0AAW1XZH9_RUBAR</name>